<dbReference type="Gene3D" id="2.60.40.3140">
    <property type="match status" value="1"/>
</dbReference>
<organism evidence="2 3">
    <name type="scientific">Chitinophaga defluvii</name>
    <dbReference type="NCBI Taxonomy" id="3163343"/>
    <lineage>
        <taxon>Bacteria</taxon>
        <taxon>Pseudomonadati</taxon>
        <taxon>Bacteroidota</taxon>
        <taxon>Chitinophagia</taxon>
        <taxon>Chitinophagales</taxon>
        <taxon>Chitinophagaceae</taxon>
        <taxon>Chitinophaga</taxon>
    </lineage>
</organism>
<evidence type="ECO:0000256" key="1">
    <source>
        <dbReference type="SAM" id="SignalP"/>
    </source>
</evidence>
<keyword evidence="3" id="KW-1185">Reference proteome</keyword>
<name>A0ABV2SY69_9BACT</name>
<reference evidence="2 3" key="1">
    <citation type="submission" date="2024-06" db="EMBL/GenBank/DDBJ databases">
        <title>Chitinophaga defluvii sp. nov., isolated from municipal sewage.</title>
        <authorList>
            <person name="Zhang L."/>
        </authorList>
    </citation>
    <scope>NUCLEOTIDE SEQUENCE [LARGE SCALE GENOMIC DNA]</scope>
    <source>
        <strain evidence="2 3">H8</strain>
    </source>
</reference>
<evidence type="ECO:0008006" key="4">
    <source>
        <dbReference type="Google" id="ProtNLM"/>
    </source>
</evidence>
<evidence type="ECO:0000313" key="2">
    <source>
        <dbReference type="EMBL" id="MET6995731.1"/>
    </source>
</evidence>
<evidence type="ECO:0000313" key="3">
    <source>
        <dbReference type="Proteomes" id="UP001549749"/>
    </source>
</evidence>
<keyword evidence="1" id="KW-0732">Signal</keyword>
<comment type="caution">
    <text evidence="2">The sequence shown here is derived from an EMBL/GenBank/DDBJ whole genome shotgun (WGS) entry which is preliminary data.</text>
</comment>
<gene>
    <name evidence="2" type="ORF">ABR189_00050</name>
</gene>
<accession>A0ABV2SY69</accession>
<dbReference type="EMBL" id="JBEXAC010000001">
    <property type="protein sequence ID" value="MET6995731.1"/>
    <property type="molecule type" value="Genomic_DNA"/>
</dbReference>
<feature type="signal peptide" evidence="1">
    <location>
        <begin position="1"/>
        <end position="20"/>
    </location>
</feature>
<feature type="chain" id="PRO_5047301208" description="DUF3857 domain-containing protein" evidence="1">
    <location>
        <begin position="21"/>
        <end position="660"/>
    </location>
</feature>
<sequence>MKSSCYLLLLLLVLPGIAFAQINRYFPDTWQETPVAHPLQDAALLAEPYVVLSLKIARDFNINIADAARGYTHTRTVYKNTRVNTQAGADSLKQIILVLETNEAANTFRGRVLFPDGQVADLTTERARLKDGRNALVIDLPALQPGCEVGYELTSIVFGAINGVEYFQAAAPTLETGFRLVTSPDKLFLTKTSDQIPPLTDSVTGNIRTYATNTALLPALLPSRLYHYLPHLQRVEFAFHADLQRKGRDTVKTTWQQFGTDEFVSMMNMGKHEFKLLEKEMKKWPFLQKKMSLADIIYQVEHHLKTNFNILDDAPDNEGVINLEYVLKSKNTNINGMTRLMASVYYLLNIRTQLLITSSREEIPLDSNFVNTSIAKNKLLYFPDLGQALAPADPDTRFPYYPPLWSDTWALRCSDVLEGDKHSVKTDFVRTPFPNYTHQSISIQASLQPDLVQNTVQVKLLQSFGGYPGINIRDAFNAIPEEQRPAIMNAVFPFQYIPHQDFKSTVKDESWTAQTLDKPVTFNTTAKVALLEKQDNLIKIKLGALLTNQSRTGLTVPPDTIPIEMLFPYYQEKKIQLTIPDGYRVANKEDFQVDVHYPQQGEGDMGFKVHCQEAGKQLTIYVLEWYRKNVYPHAAKPYFQQLFNKVAALMRQEVILEKMN</sequence>
<proteinExistence type="predicted"/>
<dbReference type="RefSeq" id="WP_354658380.1">
    <property type="nucleotide sequence ID" value="NZ_JBEXAC010000001.1"/>
</dbReference>
<protein>
    <recommendedName>
        <fullName evidence="4">DUF3857 domain-containing protein</fullName>
    </recommendedName>
</protein>
<dbReference type="Proteomes" id="UP001549749">
    <property type="component" value="Unassembled WGS sequence"/>
</dbReference>